<keyword evidence="1" id="KW-0812">Transmembrane</keyword>
<dbReference type="PANTHER" id="PTHR33803:SF3">
    <property type="entry name" value="BLL1974 PROTEIN"/>
    <property type="match status" value="1"/>
</dbReference>
<organism evidence="3 4">
    <name type="scientific">Sphingomonas populi</name>
    <dbReference type="NCBI Taxonomy" id="2484750"/>
    <lineage>
        <taxon>Bacteria</taxon>
        <taxon>Pseudomonadati</taxon>
        <taxon>Pseudomonadota</taxon>
        <taxon>Alphaproteobacteria</taxon>
        <taxon>Sphingomonadales</taxon>
        <taxon>Sphingomonadaceae</taxon>
        <taxon>Sphingomonas</taxon>
    </lineage>
</organism>
<dbReference type="NCBIfam" id="NF033578">
    <property type="entry name" value="transpos_IS5_1"/>
    <property type="match status" value="1"/>
</dbReference>
<name>A0A4Q6XWL5_9SPHN</name>
<dbReference type="OrthoDB" id="7169055at2"/>
<dbReference type="InterPro" id="IPR008490">
    <property type="entry name" value="Transposase_InsH_N"/>
</dbReference>
<dbReference type="EMBL" id="SGIS01000047">
    <property type="protein sequence ID" value="RZF60846.1"/>
    <property type="molecule type" value="Genomic_DNA"/>
</dbReference>
<sequence length="445" mass="50007">MLPKKPERTAFELFQSQLDTMIDLGHPLAKLAGLINWARFEEAFGTFYTPMKGRPGLPTRLMAGLHLLKHMEGLSDEAVCARWVENPYWQFFCGEQHFRHKLPFDRSSMTRWRARIGPEKLELLLAETITVATRTQAVTPQACTRVTIDTTVQTKAVAHPTDSHLLLRGVEWLNRLARQHGIKLRQSFLRLARRARVNVSRLIHGRGHAQAMRWVRKMRTWLGRLDRDIARKIAGDATLEDAFAVARNRIGRLLAQKRDDKNKLYALHAPEVECIGKGKARTRYEFGVKTSIAVTNARTAGGQFIIGMQALPGNPYDGHTISGQIEQVQRLTGIAVERAYVDRGYQGHGHKGAAKVYISRMRGIPSPTIRRELKRRSAIEPIIGHTKSDGLLERNHLAGAQGDAINALLVAAGHNMRLLVAWLAALWRAFLAWIALVLLVQPTAA</sequence>
<protein>
    <submittedName>
        <fullName evidence="3">IS5 family transposase</fullName>
    </submittedName>
</protein>
<comment type="caution">
    <text evidence="3">The sequence shown here is derived from an EMBL/GenBank/DDBJ whole genome shotgun (WGS) entry which is preliminary data.</text>
</comment>
<reference evidence="3 4" key="1">
    <citation type="submission" date="2019-02" db="EMBL/GenBank/DDBJ databases">
        <authorList>
            <person name="Li Y."/>
        </authorList>
    </citation>
    <scope>NUCLEOTIDE SEQUENCE [LARGE SCALE GENOMIC DNA]</scope>
    <source>
        <strain evidence="3 4">3-7</strain>
    </source>
</reference>
<feature type="domain" description="Transposase InsH N-terminal" evidence="2">
    <location>
        <begin position="17"/>
        <end position="115"/>
    </location>
</feature>
<evidence type="ECO:0000313" key="4">
    <source>
        <dbReference type="Proteomes" id="UP000292085"/>
    </source>
</evidence>
<keyword evidence="1" id="KW-1133">Transmembrane helix</keyword>
<dbReference type="AlphaFoldDB" id="A0A4Q6XWL5"/>
<gene>
    <name evidence="3" type="ORF">EWE75_20765</name>
</gene>
<accession>A0A4Q6XWL5</accession>
<dbReference type="PANTHER" id="PTHR33803">
    <property type="entry name" value="IS1478 TRANSPOSASE"/>
    <property type="match status" value="1"/>
</dbReference>
<dbReference type="Pfam" id="PF05598">
    <property type="entry name" value="DUF772"/>
    <property type="match status" value="1"/>
</dbReference>
<keyword evidence="4" id="KW-1185">Reference proteome</keyword>
<dbReference type="RefSeq" id="WP_130160007.1">
    <property type="nucleotide sequence ID" value="NZ_SGIS01000047.1"/>
</dbReference>
<evidence type="ECO:0000256" key="1">
    <source>
        <dbReference type="SAM" id="Phobius"/>
    </source>
</evidence>
<keyword evidence="1" id="KW-0472">Membrane</keyword>
<evidence type="ECO:0000259" key="2">
    <source>
        <dbReference type="Pfam" id="PF05598"/>
    </source>
</evidence>
<dbReference type="Proteomes" id="UP000292085">
    <property type="component" value="Unassembled WGS sequence"/>
</dbReference>
<dbReference type="InterPro" id="IPR047710">
    <property type="entry name" value="Transpos_IS5-like"/>
</dbReference>
<proteinExistence type="predicted"/>
<feature type="transmembrane region" description="Helical" evidence="1">
    <location>
        <begin position="419"/>
        <end position="440"/>
    </location>
</feature>
<evidence type="ECO:0000313" key="3">
    <source>
        <dbReference type="EMBL" id="RZF60846.1"/>
    </source>
</evidence>